<feature type="region of interest" description="Disordered" evidence="1">
    <location>
        <begin position="1"/>
        <end position="35"/>
    </location>
</feature>
<dbReference type="EMBL" id="PDOE01000032">
    <property type="protein sequence ID" value="RKL64862.1"/>
    <property type="molecule type" value="Genomic_DNA"/>
</dbReference>
<name>A0A3A9K310_9BACI</name>
<gene>
    <name evidence="2" type="ORF">CR203_24040</name>
</gene>
<evidence type="ECO:0000256" key="1">
    <source>
        <dbReference type="SAM" id="MobiDB-lite"/>
    </source>
</evidence>
<comment type="caution">
    <text evidence="2">The sequence shown here is derived from an EMBL/GenBank/DDBJ whole genome shotgun (WGS) entry which is preliminary data.</text>
</comment>
<organism evidence="2 3">
    <name type="scientific">Salipaludibacillus neizhouensis</name>
    <dbReference type="NCBI Taxonomy" id="885475"/>
    <lineage>
        <taxon>Bacteria</taxon>
        <taxon>Bacillati</taxon>
        <taxon>Bacillota</taxon>
        <taxon>Bacilli</taxon>
        <taxon>Bacillales</taxon>
        <taxon>Bacillaceae</taxon>
    </lineage>
</organism>
<evidence type="ECO:0000313" key="2">
    <source>
        <dbReference type="EMBL" id="RKL64862.1"/>
    </source>
</evidence>
<accession>A0A3A9K310</accession>
<keyword evidence="3" id="KW-1185">Reference proteome</keyword>
<dbReference type="AlphaFoldDB" id="A0A3A9K310"/>
<feature type="compositionally biased region" description="Basic and acidic residues" evidence="1">
    <location>
        <begin position="16"/>
        <end position="27"/>
    </location>
</feature>
<dbReference type="Proteomes" id="UP000281498">
    <property type="component" value="Unassembled WGS sequence"/>
</dbReference>
<proteinExistence type="predicted"/>
<dbReference type="RefSeq" id="WP_110937834.1">
    <property type="nucleotide sequence ID" value="NZ_PDOE01000032.1"/>
</dbReference>
<reference evidence="2 3" key="1">
    <citation type="submission" date="2017-10" db="EMBL/GenBank/DDBJ databases">
        <title>Bacillus sp. nov., a halophilic bacterium isolated from a Keqin Lake.</title>
        <authorList>
            <person name="Wang H."/>
        </authorList>
    </citation>
    <scope>NUCLEOTIDE SEQUENCE [LARGE SCALE GENOMIC DNA]</scope>
    <source>
        <strain evidence="2 3">KCTC 13187</strain>
    </source>
</reference>
<protein>
    <submittedName>
        <fullName evidence="2">Uncharacterized protein</fullName>
    </submittedName>
</protein>
<sequence length="71" mass="8054">MKKKRGENVRGMCVGSERHEKKPEKTTGRSYLGLGKKSGKERVMGIPTQMFFTGDKRFLHSANVFYKDTAS</sequence>
<evidence type="ECO:0000313" key="3">
    <source>
        <dbReference type="Proteomes" id="UP000281498"/>
    </source>
</evidence>